<gene>
    <name evidence="2" type="primary">LOC130467684</name>
</gene>
<dbReference type="PANTHER" id="PTHR33710:SF71">
    <property type="entry name" value="ENDONUCLEASE_EXONUCLEASE_PHOSPHATASE DOMAIN-CONTAINING PROTEIN"/>
    <property type="match status" value="1"/>
</dbReference>
<reference evidence="2" key="2">
    <citation type="submission" date="2025-08" db="UniProtKB">
        <authorList>
            <consortium name="RefSeq"/>
        </authorList>
    </citation>
    <scope>IDENTIFICATION</scope>
    <source>
        <tissue evidence="2">Leaf</tissue>
    </source>
</reference>
<dbReference type="RefSeq" id="XP_056692250.1">
    <property type="nucleotide sequence ID" value="XM_056836272.1"/>
</dbReference>
<dbReference type="Proteomes" id="UP000813463">
    <property type="component" value="Chromosome 2"/>
</dbReference>
<dbReference type="SUPFAM" id="SSF56219">
    <property type="entry name" value="DNase I-like"/>
    <property type="match status" value="1"/>
</dbReference>
<dbReference type="InterPro" id="IPR036691">
    <property type="entry name" value="Endo/exonu/phosph_ase_sf"/>
</dbReference>
<evidence type="ECO:0008006" key="3">
    <source>
        <dbReference type="Google" id="ProtNLM"/>
    </source>
</evidence>
<protein>
    <recommendedName>
        <fullName evidence="3">DUF4283 domain-containing protein</fullName>
    </recommendedName>
</protein>
<dbReference type="GeneID" id="130467684"/>
<keyword evidence="1" id="KW-1185">Reference proteome</keyword>
<name>A0ABM3R9H1_SPIOL</name>
<organism evidence="1 2">
    <name type="scientific">Spinacia oleracea</name>
    <name type="common">Spinach</name>
    <dbReference type="NCBI Taxonomy" id="3562"/>
    <lineage>
        <taxon>Eukaryota</taxon>
        <taxon>Viridiplantae</taxon>
        <taxon>Streptophyta</taxon>
        <taxon>Embryophyta</taxon>
        <taxon>Tracheophyta</taxon>
        <taxon>Spermatophyta</taxon>
        <taxon>Magnoliopsida</taxon>
        <taxon>eudicotyledons</taxon>
        <taxon>Gunneridae</taxon>
        <taxon>Pentapetalae</taxon>
        <taxon>Caryophyllales</taxon>
        <taxon>Chenopodiaceae</taxon>
        <taxon>Chenopodioideae</taxon>
        <taxon>Anserineae</taxon>
        <taxon>Spinacia</taxon>
    </lineage>
</organism>
<reference evidence="1" key="1">
    <citation type="journal article" date="2021" name="Nat. Commun.">
        <title>Genomic analyses provide insights into spinach domestication and the genetic basis of agronomic traits.</title>
        <authorList>
            <person name="Cai X."/>
            <person name="Sun X."/>
            <person name="Xu C."/>
            <person name="Sun H."/>
            <person name="Wang X."/>
            <person name="Ge C."/>
            <person name="Zhang Z."/>
            <person name="Wang Q."/>
            <person name="Fei Z."/>
            <person name="Jiao C."/>
            <person name="Wang Q."/>
        </authorList>
    </citation>
    <scope>NUCLEOTIDE SEQUENCE [LARGE SCALE GENOMIC DNA]</scope>
    <source>
        <strain evidence="1">cv. Varoflay</strain>
    </source>
</reference>
<evidence type="ECO:0000313" key="2">
    <source>
        <dbReference type="RefSeq" id="XP_056692250.1"/>
    </source>
</evidence>
<dbReference type="PANTHER" id="PTHR33710">
    <property type="entry name" value="BNAC02G09200D PROTEIN"/>
    <property type="match status" value="1"/>
</dbReference>
<accession>A0ABM3R9H1</accession>
<evidence type="ECO:0000313" key="1">
    <source>
        <dbReference type="Proteomes" id="UP000813463"/>
    </source>
</evidence>
<sequence>MVMVPKRTRWMCPITREEVDPLAKVESDTLKVLKRKPYLPYNMSMLFWNCWGGILLIWNPVRVNVHIVNENAQGVHCLVELIQISNTVNVPWVMLGNFNKVISQSEKLGGRLINRCHSQLFANTMDACNLLDLGFDGPKYTWTNRRDNPLPPLGNKPFRFEPMWLMEPSFEGVVRGAWGRVCENLGTKLNQVGEEILDWNHNEFGNLYKRKKHVLARLKGTKNSLQKHPNSPFLFNLERSLQNDLLNILVQEECLWRMKSRIEWLSKGERNTAFFHKFVVIGRQNNRIRSLNNSVGQVFTTQGEIRDLVHSFFTDLYSSNQPPMNPNFHTSTL</sequence>
<dbReference type="Gene3D" id="3.60.10.10">
    <property type="entry name" value="Endonuclease/exonuclease/phosphatase"/>
    <property type="match status" value="1"/>
</dbReference>
<proteinExistence type="predicted"/>